<dbReference type="InterPro" id="IPR028082">
    <property type="entry name" value="Peripla_BP_I"/>
</dbReference>
<keyword evidence="1" id="KW-0732">Signal</keyword>
<geneLocation type="plasmid" evidence="3">
    <name>pTL25</name>
</geneLocation>
<protein>
    <submittedName>
        <fullName evidence="3">Urea ABC transporter, urea binding protein</fullName>
    </submittedName>
</protein>
<dbReference type="InterPro" id="IPR051010">
    <property type="entry name" value="BCAA_transport"/>
</dbReference>
<dbReference type="InterPro" id="IPR028081">
    <property type="entry name" value="Leu-bd"/>
</dbReference>
<keyword evidence="3" id="KW-0614">Plasmid</keyword>
<dbReference type="EMBL" id="MH392236">
    <property type="protein sequence ID" value="QDL89214.1"/>
    <property type="molecule type" value="Genomic_DNA"/>
</dbReference>
<dbReference type="SUPFAM" id="SSF53822">
    <property type="entry name" value="Periplasmic binding protein-like I"/>
    <property type="match status" value="1"/>
</dbReference>
<accession>A0A515HIE7</accession>
<dbReference type="AlphaFoldDB" id="A0A515HIE7"/>
<dbReference type="Pfam" id="PF13458">
    <property type="entry name" value="Peripla_BP_6"/>
    <property type="match status" value="1"/>
</dbReference>
<dbReference type="PANTHER" id="PTHR30483:SF6">
    <property type="entry name" value="PERIPLASMIC BINDING PROTEIN OF ABC TRANSPORTER FOR NATURAL AMINO ACIDS"/>
    <property type="match status" value="1"/>
</dbReference>
<feature type="domain" description="Leucine-binding protein" evidence="2">
    <location>
        <begin position="2"/>
        <end position="249"/>
    </location>
</feature>
<organism evidence="3">
    <name type="scientific">Sym plasmid</name>
    <dbReference type="NCBI Taxonomy" id="28430"/>
    <lineage>
        <taxon>other sequences</taxon>
        <taxon>plasmids</taxon>
    </lineage>
</organism>
<name>A0A515HIE7_9ZZZZ</name>
<reference evidence="3" key="1">
    <citation type="submission" date="2018-05" db="EMBL/GenBank/DDBJ databases">
        <title>Plant species dependent abundance and diversity of IncP-1 plasmids in the rhizosphere - sequence analysis provides new insights into the role as efficient and dynamic means for rapid bacterial adaptation.</title>
        <authorList>
            <person name="Nour E."/>
            <person name="Shintani M."/>
            <person name="Elsayed T."/>
            <person name="Blau K."/>
            <person name="Jechalke S."/>
            <person name="Sproeer C."/>
            <person name="Bunk B."/>
            <person name="Overmann J."/>
            <person name="Smalla K."/>
        </authorList>
    </citation>
    <scope>NUCLEOTIDE SEQUENCE</scope>
    <source>
        <plasmid evidence="3">pTL25</plasmid>
    </source>
</reference>
<evidence type="ECO:0000256" key="1">
    <source>
        <dbReference type="ARBA" id="ARBA00022729"/>
    </source>
</evidence>
<dbReference type="PANTHER" id="PTHR30483">
    <property type="entry name" value="LEUCINE-SPECIFIC-BINDING PROTEIN"/>
    <property type="match status" value="1"/>
</dbReference>
<dbReference type="Gene3D" id="3.40.50.2300">
    <property type="match status" value="2"/>
</dbReference>
<evidence type="ECO:0000259" key="2">
    <source>
        <dbReference type="Pfam" id="PF13458"/>
    </source>
</evidence>
<gene>
    <name evidence="3" type="ORF">pTL25_00047</name>
</gene>
<evidence type="ECO:0000313" key="3">
    <source>
        <dbReference type="EMBL" id="QDL89214.1"/>
    </source>
</evidence>
<proteinExistence type="predicted"/>
<sequence>MVISKQGPFYQSGRGSRAGIQMALAESGGKVLGRAVNLRWLDQANPQAAVQSITKVIQEGNAVAVLGGTNSATMGQAALRRKLPFIPVNGAARERGRTATLHVPLAALGAGIRQSNGAAYAGDRKKWYFVAGAFAFGEDVISTFSDLVKANGGTVVGADRAPVETTDYSLLVLRAAEPDVVILGAANVEPLLKQLKELGLTRNFAIAGPAVSGTDLWSASPDALAGIFGKTWSYADLDNWPAEKAFVAA</sequence>